<protein>
    <submittedName>
        <fullName evidence="2">Uncharacterized protein</fullName>
    </submittedName>
</protein>
<accession>A0A8J4E939</accession>
<keyword evidence="1" id="KW-1133">Transmembrane helix</keyword>
<feature type="transmembrane region" description="Helical" evidence="1">
    <location>
        <begin position="50"/>
        <end position="74"/>
    </location>
</feature>
<proteinExistence type="predicted"/>
<dbReference type="Proteomes" id="UP000635606">
    <property type="component" value="Unassembled WGS sequence"/>
</dbReference>
<comment type="caution">
    <text evidence="2">The sequence shown here is derived from an EMBL/GenBank/DDBJ whole genome shotgun (WGS) entry which is preliminary data.</text>
</comment>
<gene>
    <name evidence="2" type="ORF">Voc01_012730</name>
</gene>
<dbReference type="EMBL" id="BOPH01000017">
    <property type="protein sequence ID" value="GIJ66356.1"/>
    <property type="molecule type" value="Genomic_DNA"/>
</dbReference>
<reference evidence="2" key="1">
    <citation type="submission" date="2021-01" db="EMBL/GenBank/DDBJ databases">
        <title>Whole genome shotgun sequence of Virgisporangium ochraceum NBRC 16418.</title>
        <authorList>
            <person name="Komaki H."/>
            <person name="Tamura T."/>
        </authorList>
    </citation>
    <scope>NUCLEOTIDE SEQUENCE</scope>
    <source>
        <strain evidence="2">NBRC 16418</strain>
    </source>
</reference>
<keyword evidence="1" id="KW-0472">Membrane</keyword>
<organism evidence="2 3">
    <name type="scientific">Virgisporangium ochraceum</name>
    <dbReference type="NCBI Taxonomy" id="65505"/>
    <lineage>
        <taxon>Bacteria</taxon>
        <taxon>Bacillati</taxon>
        <taxon>Actinomycetota</taxon>
        <taxon>Actinomycetes</taxon>
        <taxon>Micromonosporales</taxon>
        <taxon>Micromonosporaceae</taxon>
        <taxon>Virgisporangium</taxon>
    </lineage>
</organism>
<evidence type="ECO:0000256" key="1">
    <source>
        <dbReference type="SAM" id="Phobius"/>
    </source>
</evidence>
<evidence type="ECO:0000313" key="3">
    <source>
        <dbReference type="Proteomes" id="UP000635606"/>
    </source>
</evidence>
<name>A0A8J4E939_9ACTN</name>
<keyword evidence="3" id="KW-1185">Reference proteome</keyword>
<sequence>MERAMDNALMLVVALIVGLWVGGSFARFNRSRRDLKGTKSLVGGLRKRRNAAGLHSLRATLVLLGVVFVFFLGLRAAGRI</sequence>
<dbReference type="AlphaFoldDB" id="A0A8J4E939"/>
<keyword evidence="1" id="KW-0812">Transmembrane</keyword>
<evidence type="ECO:0000313" key="2">
    <source>
        <dbReference type="EMBL" id="GIJ66356.1"/>
    </source>
</evidence>